<evidence type="ECO:0000256" key="2">
    <source>
        <dbReference type="SAM" id="SignalP"/>
    </source>
</evidence>
<evidence type="ECO:0008006" key="5">
    <source>
        <dbReference type="Google" id="ProtNLM"/>
    </source>
</evidence>
<feature type="region of interest" description="Disordered" evidence="1">
    <location>
        <begin position="27"/>
        <end position="56"/>
    </location>
</feature>
<feature type="signal peptide" evidence="2">
    <location>
        <begin position="1"/>
        <end position="25"/>
    </location>
</feature>
<evidence type="ECO:0000313" key="3">
    <source>
        <dbReference type="EMBL" id="MFC3448414.1"/>
    </source>
</evidence>
<sequence length="159" mass="16406">MDPKKLLVVLCALVGLACGAGSSAAREEPTATLPTSVQPAPAQQPVPKPQETPQSTVELGETVVLKAGDTTEVASKDVSIRFARLVSDSRCAEGMVCVWEGEAVVELTLAEPGRGERTSAEVASTARGGRQSVEFAACRVDLVAVSSGGDQVTLRVSKA</sequence>
<accession>A0ABV7NNN9</accession>
<protein>
    <recommendedName>
        <fullName evidence="5">DUF4333 domain-containing protein</fullName>
    </recommendedName>
</protein>
<name>A0ABV7NNN9_9PSEU</name>
<proteinExistence type="predicted"/>
<evidence type="ECO:0000313" key="4">
    <source>
        <dbReference type="Proteomes" id="UP001595645"/>
    </source>
</evidence>
<comment type="caution">
    <text evidence="3">The sequence shown here is derived from an EMBL/GenBank/DDBJ whole genome shotgun (WGS) entry which is preliminary data.</text>
</comment>
<keyword evidence="2" id="KW-0732">Signal</keyword>
<dbReference type="EMBL" id="JBHRWK010000006">
    <property type="protein sequence ID" value="MFC3448414.1"/>
    <property type="molecule type" value="Genomic_DNA"/>
</dbReference>
<gene>
    <name evidence="3" type="ORF">ACFOSH_03125</name>
</gene>
<reference evidence="4" key="1">
    <citation type="journal article" date="2019" name="Int. J. Syst. Evol. Microbiol.">
        <title>The Global Catalogue of Microorganisms (GCM) 10K type strain sequencing project: providing services to taxonomists for standard genome sequencing and annotation.</title>
        <authorList>
            <consortium name="The Broad Institute Genomics Platform"/>
            <consortium name="The Broad Institute Genome Sequencing Center for Infectious Disease"/>
            <person name="Wu L."/>
            <person name="Ma J."/>
        </authorList>
    </citation>
    <scope>NUCLEOTIDE SEQUENCE [LARGE SCALE GENOMIC DNA]</scope>
    <source>
        <strain evidence="4">CGMCC 4.7676</strain>
    </source>
</reference>
<evidence type="ECO:0000256" key="1">
    <source>
        <dbReference type="SAM" id="MobiDB-lite"/>
    </source>
</evidence>
<keyword evidence="4" id="KW-1185">Reference proteome</keyword>
<dbReference type="PROSITE" id="PS51257">
    <property type="entry name" value="PROKAR_LIPOPROTEIN"/>
    <property type="match status" value="1"/>
</dbReference>
<dbReference type="Proteomes" id="UP001595645">
    <property type="component" value="Unassembled WGS sequence"/>
</dbReference>
<dbReference type="RefSeq" id="WP_378237082.1">
    <property type="nucleotide sequence ID" value="NZ_JBHRWK010000006.1"/>
</dbReference>
<organism evidence="3 4">
    <name type="scientific">Amycolatopsis speibonae</name>
    <dbReference type="NCBI Taxonomy" id="1450224"/>
    <lineage>
        <taxon>Bacteria</taxon>
        <taxon>Bacillati</taxon>
        <taxon>Actinomycetota</taxon>
        <taxon>Actinomycetes</taxon>
        <taxon>Pseudonocardiales</taxon>
        <taxon>Pseudonocardiaceae</taxon>
        <taxon>Amycolatopsis</taxon>
    </lineage>
</organism>
<feature type="chain" id="PRO_5047145509" description="DUF4333 domain-containing protein" evidence="2">
    <location>
        <begin position="26"/>
        <end position="159"/>
    </location>
</feature>